<keyword evidence="2" id="KW-1185">Reference proteome</keyword>
<dbReference type="Proteomes" id="UP000563094">
    <property type="component" value="Unassembled WGS sequence"/>
</dbReference>
<evidence type="ECO:0008006" key="3">
    <source>
        <dbReference type="Google" id="ProtNLM"/>
    </source>
</evidence>
<reference evidence="1 2" key="1">
    <citation type="submission" date="2020-08" db="EMBL/GenBank/DDBJ databases">
        <title>Genomic Encyclopedia of Type Strains, Phase IV (KMG-IV): sequencing the most valuable type-strain genomes for metagenomic binning, comparative biology and taxonomic classification.</title>
        <authorList>
            <person name="Goeker M."/>
        </authorList>
    </citation>
    <scope>NUCLEOTIDE SEQUENCE [LARGE SCALE GENOMIC DNA]</scope>
    <source>
        <strain evidence="1 2">DSM 29854</strain>
    </source>
</reference>
<comment type="caution">
    <text evidence="1">The sequence shown here is derived from an EMBL/GenBank/DDBJ whole genome shotgun (WGS) entry which is preliminary data.</text>
</comment>
<protein>
    <recommendedName>
        <fullName evidence="3">Transposase IS116/IS110/IS902 family protein</fullName>
    </recommendedName>
</protein>
<evidence type="ECO:0000313" key="2">
    <source>
        <dbReference type="Proteomes" id="UP000563094"/>
    </source>
</evidence>
<name>A0A839GY85_9BACT</name>
<dbReference type="EMBL" id="JACJIQ010000022">
    <property type="protein sequence ID" value="MBA9079408.1"/>
    <property type="molecule type" value="Genomic_DNA"/>
</dbReference>
<gene>
    <name evidence="1" type="ORF">FHS90_004144</name>
</gene>
<dbReference type="AlphaFoldDB" id="A0A839GY85"/>
<sequence length="57" mass="6462">MGALASIKAGNEYRKYYERKTGEGKHPMAVLNAIKNKIVSRMFAVIERNTPYVCLQT</sequence>
<accession>A0A839GY85</accession>
<proteinExistence type="predicted"/>
<evidence type="ECO:0000313" key="1">
    <source>
        <dbReference type="EMBL" id="MBA9079408.1"/>
    </source>
</evidence>
<organism evidence="1 2">
    <name type="scientific">Rufibacter quisquiliarum</name>
    <dbReference type="NCBI Taxonomy" id="1549639"/>
    <lineage>
        <taxon>Bacteria</taxon>
        <taxon>Pseudomonadati</taxon>
        <taxon>Bacteroidota</taxon>
        <taxon>Cytophagia</taxon>
        <taxon>Cytophagales</taxon>
        <taxon>Hymenobacteraceae</taxon>
        <taxon>Rufibacter</taxon>
    </lineage>
</organism>